<feature type="compositionally biased region" description="Low complexity" evidence="1">
    <location>
        <begin position="151"/>
        <end position="169"/>
    </location>
</feature>
<keyword evidence="3" id="KW-1185">Reference proteome</keyword>
<proteinExistence type="predicted"/>
<evidence type="ECO:0008006" key="4">
    <source>
        <dbReference type="Google" id="ProtNLM"/>
    </source>
</evidence>
<evidence type="ECO:0000313" key="3">
    <source>
        <dbReference type="Proteomes" id="UP000230423"/>
    </source>
</evidence>
<evidence type="ECO:0000256" key="1">
    <source>
        <dbReference type="SAM" id="MobiDB-lite"/>
    </source>
</evidence>
<name>A0A2G9UZL7_TELCI</name>
<dbReference type="EMBL" id="KZ345117">
    <property type="protein sequence ID" value="PIO75674.1"/>
    <property type="molecule type" value="Genomic_DNA"/>
</dbReference>
<accession>A0A2G9UZL7</accession>
<dbReference type="Proteomes" id="UP000230423">
    <property type="component" value="Unassembled WGS sequence"/>
</dbReference>
<feature type="region of interest" description="Disordered" evidence="1">
    <location>
        <begin position="105"/>
        <end position="340"/>
    </location>
</feature>
<feature type="compositionally biased region" description="Low complexity" evidence="1">
    <location>
        <begin position="177"/>
        <end position="340"/>
    </location>
</feature>
<reference evidence="2 3" key="1">
    <citation type="submission" date="2015-09" db="EMBL/GenBank/DDBJ databases">
        <title>Draft genome of the parasitic nematode Teladorsagia circumcincta isolate WARC Sus (inbred).</title>
        <authorList>
            <person name="Mitreva M."/>
        </authorList>
    </citation>
    <scope>NUCLEOTIDE SEQUENCE [LARGE SCALE GENOMIC DNA]</scope>
    <source>
        <strain evidence="2 3">S</strain>
    </source>
</reference>
<evidence type="ECO:0000313" key="2">
    <source>
        <dbReference type="EMBL" id="PIO75674.1"/>
    </source>
</evidence>
<gene>
    <name evidence="2" type="ORF">TELCIR_02279</name>
</gene>
<dbReference type="SUPFAM" id="SSF55797">
    <property type="entry name" value="PR-1-like"/>
    <property type="match status" value="1"/>
</dbReference>
<organism evidence="2 3">
    <name type="scientific">Teladorsagia circumcincta</name>
    <name type="common">Brown stomach worm</name>
    <name type="synonym">Ostertagia circumcincta</name>
    <dbReference type="NCBI Taxonomy" id="45464"/>
    <lineage>
        <taxon>Eukaryota</taxon>
        <taxon>Metazoa</taxon>
        <taxon>Ecdysozoa</taxon>
        <taxon>Nematoda</taxon>
        <taxon>Chromadorea</taxon>
        <taxon>Rhabditida</taxon>
        <taxon>Rhabditina</taxon>
        <taxon>Rhabditomorpha</taxon>
        <taxon>Strongyloidea</taxon>
        <taxon>Trichostrongylidae</taxon>
        <taxon>Teladorsagia</taxon>
    </lineage>
</organism>
<protein>
    <recommendedName>
        <fullName evidence="4">SCP domain-containing protein</fullName>
    </recommendedName>
</protein>
<dbReference type="AlphaFoldDB" id="A0A2G9UZL7"/>
<dbReference type="InterPro" id="IPR035940">
    <property type="entry name" value="CAP_sf"/>
</dbReference>
<dbReference type="Gene3D" id="3.40.33.10">
    <property type="entry name" value="CAP"/>
    <property type="match status" value="2"/>
</dbReference>
<sequence>MIPNTSGKALQSIRSLSMISDVYRIARDILKALFNDEVTLKNIIDTKLAFTRLPFSLCSRDYRTATNRTLLNLCENAGQSLYYYRNGYQSLKQLKQPLRQQTAAMSLKTSSKATEETTATSKAATTTESTAMSSEASSNAKEETNATSKVATTTESTAMSSEASSNATEGTSAISKAAGTTETSAMSSEASSNATEETTATSKAARTTESTAMSSEASSNATEGTTAFSKAATTTESTAMSSEASSNAREETTATSKAATTTDSTAMSSEASSNTTEETNATSKAATTFEITAISSEASSNATEETTTTSKATTTEATTVASTTTTATSATTTPPTPMTEALRLKVIDMHNYRRSRLAQGLVSNAETFKNAPPGSNMYELMAWATTYQVGCGIRRCENQGSTVVVCRYHPRDAGCSDHGYDVDEGVAIPWGPINANSNARCSLRSRTQTNVPCNPPYPNNFYSRIWYSKGRLDECNLVAVFYNMFL</sequence>
<feature type="compositionally biased region" description="Low complexity" evidence="1">
    <location>
        <begin position="108"/>
        <end position="138"/>
    </location>
</feature>